<dbReference type="RefSeq" id="WP_204981111.1">
    <property type="nucleotide sequence ID" value="NZ_JBHTII010000001.1"/>
</dbReference>
<reference evidence="2" key="1">
    <citation type="journal article" date="2019" name="Int. J. Syst. Evol. Microbiol.">
        <title>The Global Catalogue of Microorganisms (GCM) 10K type strain sequencing project: providing services to taxonomists for standard genome sequencing and annotation.</title>
        <authorList>
            <consortium name="The Broad Institute Genomics Platform"/>
            <consortium name="The Broad Institute Genome Sequencing Center for Infectious Disease"/>
            <person name="Wu L."/>
            <person name="Ma J."/>
        </authorList>
    </citation>
    <scope>NUCLEOTIDE SEQUENCE [LARGE SCALE GENOMIC DNA]</scope>
    <source>
        <strain evidence="2">CCUG 54523</strain>
    </source>
</reference>
<organism evidence="1 2">
    <name type="scientific">Microbacterium insulae</name>
    <dbReference type="NCBI Taxonomy" id="483014"/>
    <lineage>
        <taxon>Bacteria</taxon>
        <taxon>Bacillati</taxon>
        <taxon>Actinomycetota</taxon>
        <taxon>Actinomycetes</taxon>
        <taxon>Micrococcales</taxon>
        <taxon>Microbacteriaceae</taxon>
        <taxon>Microbacterium</taxon>
    </lineage>
</organism>
<keyword evidence="2" id="KW-1185">Reference proteome</keyword>
<comment type="caution">
    <text evidence="1">The sequence shown here is derived from an EMBL/GenBank/DDBJ whole genome shotgun (WGS) entry which is preliminary data.</text>
</comment>
<name>A0ABW3AFY8_9MICO</name>
<evidence type="ECO:0000313" key="1">
    <source>
        <dbReference type="EMBL" id="MFD0789848.1"/>
    </source>
</evidence>
<dbReference type="SUPFAM" id="SSF53474">
    <property type="entry name" value="alpha/beta-Hydrolases"/>
    <property type="match status" value="1"/>
</dbReference>
<accession>A0ABW3AFY8</accession>
<dbReference type="Gene3D" id="3.40.50.1820">
    <property type="entry name" value="alpha/beta hydrolase"/>
    <property type="match status" value="1"/>
</dbReference>
<dbReference type="EMBL" id="JBHTII010000001">
    <property type="protein sequence ID" value="MFD0789848.1"/>
    <property type="molecule type" value="Genomic_DNA"/>
</dbReference>
<evidence type="ECO:0000313" key="2">
    <source>
        <dbReference type="Proteomes" id="UP001597055"/>
    </source>
</evidence>
<proteinExistence type="predicted"/>
<protein>
    <submittedName>
        <fullName evidence="1">Alpha/beta hydrolase</fullName>
    </submittedName>
</protein>
<sequence>MVLLFLHGAGGYDADRTLADAIAAELGQPVEYPRLPEDDMSVEHQTRFVRAALDAVGPDDAVVAHSFGATMLLRILAERERSAPRRVTLLAMPDWSPEGWDVADYAFAGPEPAQVISLHHCRDDEVVEFAHLALNARRIPHAALHEHDSGGHQFVGLAPEIARDVSGTTHR</sequence>
<dbReference type="GO" id="GO:0016787">
    <property type="term" value="F:hydrolase activity"/>
    <property type="evidence" value="ECO:0007669"/>
    <property type="project" value="UniProtKB-KW"/>
</dbReference>
<keyword evidence="1" id="KW-0378">Hydrolase</keyword>
<gene>
    <name evidence="1" type="ORF">ACFQ0P_05515</name>
</gene>
<dbReference type="Proteomes" id="UP001597055">
    <property type="component" value="Unassembled WGS sequence"/>
</dbReference>
<dbReference type="InterPro" id="IPR029058">
    <property type="entry name" value="AB_hydrolase_fold"/>
</dbReference>